<feature type="region of interest" description="Disordered" evidence="1">
    <location>
        <begin position="41"/>
        <end position="77"/>
    </location>
</feature>
<dbReference type="Pfam" id="PF15657">
    <property type="entry name" value="Tox-HNH-EHHH"/>
    <property type="match status" value="1"/>
</dbReference>
<dbReference type="InterPro" id="IPR028048">
    <property type="entry name" value="Tox-HNH-EHHH"/>
</dbReference>
<evidence type="ECO:0000259" key="2">
    <source>
        <dbReference type="Pfam" id="PF15657"/>
    </source>
</evidence>
<dbReference type="EMBL" id="NUDP01000057">
    <property type="protein sequence ID" value="PEM68154.1"/>
    <property type="molecule type" value="Genomic_DNA"/>
</dbReference>
<evidence type="ECO:0000313" key="4">
    <source>
        <dbReference type="Proteomes" id="UP000219775"/>
    </source>
</evidence>
<reference evidence="3 4" key="1">
    <citation type="submission" date="2017-09" db="EMBL/GenBank/DDBJ databases">
        <title>Large-scale bioinformatics analysis of Bacillus genomes uncovers conserved roles of natural products in bacterial physiology.</title>
        <authorList>
            <consortium name="Agbiome Team Llc"/>
            <person name="Bleich R.M."/>
            <person name="Grubbs K.J."/>
            <person name="Santa Maria K.C."/>
            <person name="Allen S.E."/>
            <person name="Farag S."/>
            <person name="Shank E.A."/>
            <person name="Bowers A."/>
        </authorList>
    </citation>
    <scope>NUCLEOTIDE SEQUENCE [LARGE SCALE GENOMIC DNA]</scope>
    <source>
        <strain evidence="3 4">AFS009893</strain>
    </source>
</reference>
<evidence type="ECO:0000256" key="1">
    <source>
        <dbReference type="SAM" id="MobiDB-lite"/>
    </source>
</evidence>
<sequence>MRTADHEGGHVIKDSNGKVIYTKEYHFTNKDGKKVIIQDHSAGHSKGGQGPHFNVRPADKPRTGKFEGTQEHYPFNK</sequence>
<name>A0A2B5PRC9_9BACI</name>
<feature type="domain" description="HNH/Endo VII superfamily nuclease toxins" evidence="2">
    <location>
        <begin position="13"/>
        <end position="75"/>
    </location>
</feature>
<evidence type="ECO:0000313" key="3">
    <source>
        <dbReference type="EMBL" id="PEM68154.1"/>
    </source>
</evidence>
<dbReference type="AlphaFoldDB" id="A0A2B5PRC9"/>
<gene>
    <name evidence="3" type="ORF">CN613_16440</name>
</gene>
<protein>
    <submittedName>
        <fullName evidence="3">Type IV secretion protein Rhs</fullName>
    </submittedName>
</protein>
<feature type="compositionally biased region" description="Basic and acidic residues" evidence="1">
    <location>
        <begin position="57"/>
        <end position="70"/>
    </location>
</feature>
<accession>A0A2B5PRC9</accession>
<dbReference type="Proteomes" id="UP000219775">
    <property type="component" value="Unassembled WGS sequence"/>
</dbReference>
<organism evidence="3 4">
    <name type="scientific">Bacillus pseudomycoides</name>
    <dbReference type="NCBI Taxonomy" id="64104"/>
    <lineage>
        <taxon>Bacteria</taxon>
        <taxon>Bacillati</taxon>
        <taxon>Bacillota</taxon>
        <taxon>Bacilli</taxon>
        <taxon>Bacillales</taxon>
        <taxon>Bacillaceae</taxon>
        <taxon>Bacillus</taxon>
        <taxon>Bacillus cereus group</taxon>
    </lineage>
</organism>
<proteinExistence type="predicted"/>
<comment type="caution">
    <text evidence="3">The sequence shown here is derived from an EMBL/GenBank/DDBJ whole genome shotgun (WGS) entry which is preliminary data.</text>
</comment>
<dbReference type="RefSeq" id="WP_097847284.1">
    <property type="nucleotide sequence ID" value="NZ_NUBH01000001.1"/>
</dbReference>